<protein>
    <recommendedName>
        <fullName evidence="12">Transport permease protein</fullName>
    </recommendedName>
</protein>
<keyword evidence="8 12" id="KW-0812">Transmembrane</keyword>
<evidence type="ECO:0000256" key="8">
    <source>
        <dbReference type="ARBA" id="ARBA00022692"/>
    </source>
</evidence>
<name>A0A1A8XN97_9RHOO</name>
<keyword evidence="5" id="KW-0536">Nodulation</keyword>
<evidence type="ECO:0000256" key="3">
    <source>
        <dbReference type="ARBA" id="ARBA00011350"/>
    </source>
</evidence>
<dbReference type="AlphaFoldDB" id="A0A1A8XN97"/>
<keyword evidence="4 12" id="KW-0813">Transport</keyword>
<dbReference type="EMBL" id="FLQY01000106">
    <property type="protein sequence ID" value="SBT06649.1"/>
    <property type="molecule type" value="Genomic_DNA"/>
</dbReference>
<dbReference type="PROSITE" id="PS51012">
    <property type="entry name" value="ABC_TM2"/>
    <property type="match status" value="1"/>
</dbReference>
<feature type="transmembrane region" description="Helical" evidence="12">
    <location>
        <begin position="151"/>
        <end position="176"/>
    </location>
</feature>
<evidence type="ECO:0000259" key="13">
    <source>
        <dbReference type="PROSITE" id="PS51012"/>
    </source>
</evidence>
<dbReference type="PIRSF" id="PIRSF006648">
    <property type="entry name" value="DrrB"/>
    <property type="match status" value="1"/>
</dbReference>
<comment type="subcellular location">
    <subcellularLocation>
        <location evidence="1 12">Cell inner membrane</location>
        <topology evidence="1 12">Multi-pass membrane protein</topology>
    </subcellularLocation>
</comment>
<proteinExistence type="inferred from homology"/>
<dbReference type="InterPro" id="IPR013525">
    <property type="entry name" value="ABC2_TM"/>
</dbReference>
<evidence type="ECO:0000256" key="12">
    <source>
        <dbReference type="RuleBase" id="RU361157"/>
    </source>
</evidence>
<keyword evidence="15" id="KW-1185">Reference proteome</keyword>
<evidence type="ECO:0000313" key="15">
    <source>
        <dbReference type="Proteomes" id="UP000199600"/>
    </source>
</evidence>
<comment type="function">
    <text evidence="11">Part of the ABC transporter complex NodIJ involved in the export of the nodulation factors (Nod factors), the bacterial signal molecules that induce symbiosis and subsequent nodulation induction. Nod factors are LCO (lipo-chitin oligosaccharide), a modified beta-1,4-linked N-acetylglucosamine oligosaccharide. This subunit encodes the transporter.</text>
</comment>
<evidence type="ECO:0000313" key="14">
    <source>
        <dbReference type="EMBL" id="SBT06649.1"/>
    </source>
</evidence>
<feature type="transmembrane region" description="Helical" evidence="12">
    <location>
        <begin position="183"/>
        <end position="202"/>
    </location>
</feature>
<dbReference type="Proteomes" id="UP000199600">
    <property type="component" value="Unassembled WGS sequence"/>
</dbReference>
<dbReference type="GO" id="GO:0140359">
    <property type="term" value="F:ABC-type transporter activity"/>
    <property type="evidence" value="ECO:0007669"/>
    <property type="project" value="InterPro"/>
</dbReference>
<dbReference type="PRINTS" id="PR00164">
    <property type="entry name" value="ABC2TRNSPORT"/>
</dbReference>
<reference evidence="14 15" key="1">
    <citation type="submission" date="2016-06" db="EMBL/GenBank/DDBJ databases">
        <authorList>
            <person name="Kjaerup R.B."/>
            <person name="Dalgaard T.S."/>
            <person name="Juul-Madsen H.R."/>
        </authorList>
    </citation>
    <scope>NUCLEOTIDE SEQUENCE [LARGE SCALE GENOMIC DNA]</scope>
    <source>
        <strain evidence="14">2</strain>
    </source>
</reference>
<dbReference type="InterPro" id="IPR000412">
    <property type="entry name" value="ABC_2_transport"/>
</dbReference>
<feature type="transmembrane region" description="Helical" evidence="12">
    <location>
        <begin position="239"/>
        <end position="260"/>
    </location>
</feature>
<keyword evidence="9 12" id="KW-1133">Transmembrane helix</keyword>
<evidence type="ECO:0000256" key="7">
    <source>
        <dbReference type="ARBA" id="ARBA00022519"/>
    </source>
</evidence>
<evidence type="ECO:0000256" key="2">
    <source>
        <dbReference type="ARBA" id="ARBA00008394"/>
    </source>
</evidence>
<evidence type="ECO:0000256" key="6">
    <source>
        <dbReference type="ARBA" id="ARBA00022475"/>
    </source>
</evidence>
<keyword evidence="6 12" id="KW-1003">Cell membrane</keyword>
<dbReference type="RefSeq" id="WP_186410585.1">
    <property type="nucleotide sequence ID" value="NZ_FLQY01000106.1"/>
</dbReference>
<comment type="similarity">
    <text evidence="2">Belongs to the ABC-2 integral membrane protein family. Lipooligosaccharide exporter (TC 3.A.1.102) subfamily.</text>
</comment>
<feature type="domain" description="ABC transmembrane type-2" evidence="13">
    <location>
        <begin position="38"/>
        <end position="264"/>
    </location>
</feature>
<dbReference type="GO" id="GO:0043190">
    <property type="term" value="C:ATP-binding cassette (ABC) transporter complex"/>
    <property type="evidence" value="ECO:0007669"/>
    <property type="project" value="InterPro"/>
</dbReference>
<evidence type="ECO:0000256" key="5">
    <source>
        <dbReference type="ARBA" id="ARBA00022458"/>
    </source>
</evidence>
<organism evidence="14 15">
    <name type="scientific">Candidatus Propionivibrio aalborgensis</name>
    <dbReference type="NCBI Taxonomy" id="1860101"/>
    <lineage>
        <taxon>Bacteria</taxon>
        <taxon>Pseudomonadati</taxon>
        <taxon>Pseudomonadota</taxon>
        <taxon>Betaproteobacteria</taxon>
        <taxon>Rhodocyclales</taxon>
        <taxon>Rhodocyclaceae</taxon>
        <taxon>Propionivibrio</taxon>
    </lineage>
</organism>
<sequence>MGDAFNARPSIYSFPRPGLRWLPVWRRNFLVWRKLAIPSVLGNLADPLLYMLGLGYGLGGLLPQISGSSYVSFLAAGTVVASTMNAATFEALYSAFSRMHVQKTWDAILNTPLSLDHVLTGELVWAASKSLLSGLAILLVIAALGLTSSLLALWVIPVVFLTGLAFAALGLIVCALAPSYDFFMYYFTLFITPMLLVSGVFFPADRLPAAVHAIASWLPLSHAVQLARPLLQGEVPANVIGHIAALLTIATIAFGIATVLTRRRLLK</sequence>
<dbReference type="InterPro" id="IPR047817">
    <property type="entry name" value="ABC2_TM_bact-type"/>
</dbReference>
<dbReference type="Pfam" id="PF01061">
    <property type="entry name" value="ABC2_membrane"/>
    <property type="match status" value="1"/>
</dbReference>
<feature type="transmembrane region" description="Helical" evidence="12">
    <location>
        <begin position="35"/>
        <end position="58"/>
    </location>
</feature>
<evidence type="ECO:0000256" key="1">
    <source>
        <dbReference type="ARBA" id="ARBA00004429"/>
    </source>
</evidence>
<comment type="subunit">
    <text evidence="3">The complex is composed of two ATP-binding proteins (NodI) and two transmembrane proteins (NodJ).</text>
</comment>
<evidence type="ECO:0000256" key="4">
    <source>
        <dbReference type="ARBA" id="ARBA00022448"/>
    </source>
</evidence>
<gene>
    <name evidence="14" type="primary">nodJ</name>
    <name evidence="14" type="ORF">PROAA_1940013</name>
</gene>
<evidence type="ECO:0000256" key="10">
    <source>
        <dbReference type="ARBA" id="ARBA00023136"/>
    </source>
</evidence>
<keyword evidence="10 12" id="KW-0472">Membrane</keyword>
<keyword evidence="7" id="KW-0997">Cell inner membrane</keyword>
<dbReference type="GO" id="GO:0015772">
    <property type="term" value="P:oligosaccharide transport"/>
    <property type="evidence" value="ECO:0007669"/>
    <property type="project" value="InterPro"/>
</dbReference>
<feature type="transmembrane region" description="Helical" evidence="12">
    <location>
        <begin position="70"/>
        <end position="93"/>
    </location>
</feature>
<evidence type="ECO:0000256" key="9">
    <source>
        <dbReference type="ARBA" id="ARBA00022989"/>
    </source>
</evidence>
<evidence type="ECO:0000256" key="11">
    <source>
        <dbReference type="ARBA" id="ARBA00025119"/>
    </source>
</evidence>
<dbReference type="InterPro" id="IPR005981">
    <property type="entry name" value="ABC_transptNodJ"/>
</dbReference>
<dbReference type="InterPro" id="IPR051784">
    <property type="entry name" value="Nod_factor_ABC_transporter"/>
</dbReference>
<accession>A0A1A8XN97</accession>
<feature type="transmembrane region" description="Helical" evidence="12">
    <location>
        <begin position="123"/>
        <end position="145"/>
    </location>
</feature>
<dbReference type="PANTHER" id="PTHR43229">
    <property type="entry name" value="NODULATION PROTEIN J"/>
    <property type="match status" value="1"/>
</dbReference>
<dbReference type="NCBIfam" id="TIGR01291">
    <property type="entry name" value="nodJ"/>
    <property type="match status" value="1"/>
</dbReference>
<dbReference type="PANTHER" id="PTHR43229:SF2">
    <property type="entry name" value="NODULATION PROTEIN J"/>
    <property type="match status" value="1"/>
</dbReference>